<feature type="region of interest" description="Disordered" evidence="1">
    <location>
        <begin position="504"/>
        <end position="568"/>
    </location>
</feature>
<name>A0AAW7K2S0_9ACTN</name>
<reference evidence="2" key="2">
    <citation type="submission" date="2023-08" db="EMBL/GenBank/DDBJ databases">
        <title>Identification and characterization of horizontal gene transfer across gut microbiota members of farm animals based on homology search.</title>
        <authorList>
            <person name="Schwarzerova J."/>
            <person name="Nykrynova M."/>
            <person name="Jureckova K."/>
            <person name="Cejkova D."/>
            <person name="Rychlik I."/>
        </authorList>
    </citation>
    <scope>NUCLEOTIDE SEQUENCE</scope>
    <source>
        <strain evidence="2">15_COKtk</strain>
    </source>
</reference>
<evidence type="ECO:0000256" key="1">
    <source>
        <dbReference type="SAM" id="MobiDB-lite"/>
    </source>
</evidence>
<organism evidence="2 3">
    <name type="scientific">Collinsella ihumii</name>
    <dbReference type="NCBI Taxonomy" id="1720204"/>
    <lineage>
        <taxon>Bacteria</taxon>
        <taxon>Bacillati</taxon>
        <taxon>Actinomycetota</taxon>
        <taxon>Coriobacteriia</taxon>
        <taxon>Coriobacteriales</taxon>
        <taxon>Coriobacteriaceae</taxon>
        <taxon>Collinsella</taxon>
    </lineage>
</organism>
<proteinExistence type="predicted"/>
<feature type="compositionally biased region" description="Basic and acidic residues" evidence="1">
    <location>
        <begin position="290"/>
        <end position="299"/>
    </location>
</feature>
<dbReference type="RefSeq" id="WP_289827571.1">
    <property type="nucleotide sequence ID" value="NZ_JAUEIR010000008.1"/>
</dbReference>
<feature type="compositionally biased region" description="Basic and acidic residues" evidence="1">
    <location>
        <begin position="156"/>
        <end position="199"/>
    </location>
</feature>
<comment type="caution">
    <text evidence="2">The sequence shown here is derived from an EMBL/GenBank/DDBJ whole genome shotgun (WGS) entry which is preliminary data.</text>
</comment>
<protein>
    <submittedName>
        <fullName evidence="2">Uncharacterized protein</fullName>
    </submittedName>
</protein>
<dbReference type="EMBL" id="JAUEIR010000008">
    <property type="protein sequence ID" value="MDN0070020.1"/>
    <property type="molecule type" value="Genomic_DNA"/>
</dbReference>
<evidence type="ECO:0000313" key="3">
    <source>
        <dbReference type="Proteomes" id="UP001168505"/>
    </source>
</evidence>
<feature type="compositionally biased region" description="Basic residues" evidence="1">
    <location>
        <begin position="213"/>
        <end position="224"/>
    </location>
</feature>
<dbReference type="Proteomes" id="UP001168505">
    <property type="component" value="Unassembled WGS sequence"/>
</dbReference>
<feature type="compositionally biased region" description="Low complexity" evidence="1">
    <location>
        <begin position="269"/>
        <end position="280"/>
    </location>
</feature>
<gene>
    <name evidence="2" type="ORF">QVN40_09985</name>
</gene>
<feature type="compositionally biased region" description="Polar residues" evidence="1">
    <location>
        <begin position="125"/>
        <end position="147"/>
    </location>
</feature>
<reference evidence="2" key="1">
    <citation type="submission" date="2023-06" db="EMBL/GenBank/DDBJ databases">
        <authorList>
            <person name="Zeman M."/>
            <person name="Kubasova T."/>
            <person name="Jahodarova E."/>
            <person name="Nykrynova M."/>
            <person name="Rychlik I."/>
        </authorList>
    </citation>
    <scope>NUCLEOTIDE SEQUENCE</scope>
    <source>
        <strain evidence="2">15_COKtk</strain>
    </source>
</reference>
<evidence type="ECO:0000313" key="2">
    <source>
        <dbReference type="EMBL" id="MDN0070020.1"/>
    </source>
</evidence>
<accession>A0AAW7K2S0</accession>
<feature type="compositionally biased region" description="Basic and acidic residues" evidence="1">
    <location>
        <begin position="113"/>
        <end position="124"/>
    </location>
</feature>
<feature type="region of interest" description="Disordered" evidence="1">
    <location>
        <begin position="106"/>
        <end position="299"/>
    </location>
</feature>
<dbReference type="AlphaFoldDB" id="A0AAW7K2S0"/>
<sequence length="608" mass="68738">MHPAVTESGRFIGYYSIEEAERLFAGHMRIDLPQIVVEDEAAAGMAVENGWRYIRNTDGTYSFWDAESFEREFGVELDSTIRRREDIRWARKRQLQSRFQRLVTGSESPTWNDVERETVRERPSQMRNEQSRGTSPASTLGNPSKQLNPKRPRRRQLSESELKALEKRERASEELRAEMERERQEILARRREQKTKETADGQQEAVRAQRTGTARKKPRQKKRPAPMNGQWREVNSQGAMREARKRELEQKEKQRAQREKRIRQLHPEATPQSSTASSPAVDGPVPSVKNEPRKDARLRDEELLARVTERHEEGACAQVAELLKRKTMEGVVLRVMTVAGLQPGLTLPRGFSPNADPAHVRHFYCQSNLIRTFCFDFLAGLIERAGNVGAAYGTEPLTWALEHCEDAAGPKRHAARCILAESEHTLVFSESCIDEAAACEDPLTFIPYKTTLVRIPGHEDESWGVAALQDGDEISLVTIGSRGLTDSARNMLAYVENLCRPRPHDDGTTDYKSLPRRNGVPHGQNTKSSDRVHRVASGTVSGTAAPSTRVHRGGSISAPYTRRAHTRRQHYGAGNRLVKIITIRETLVTGRCKDPGKLPKGMRVHYVN</sequence>
<feature type="compositionally biased region" description="Basic and acidic residues" evidence="1">
    <location>
        <begin position="241"/>
        <end position="259"/>
    </location>
</feature>